<keyword evidence="2" id="KW-0378">Hydrolase</keyword>
<dbReference type="Pfam" id="PF13392">
    <property type="entry name" value="HNH_3"/>
    <property type="match status" value="1"/>
</dbReference>
<dbReference type="EMBL" id="JBBMFS010000007">
    <property type="protein sequence ID" value="MEQ2555157.1"/>
    <property type="molecule type" value="Genomic_DNA"/>
</dbReference>
<evidence type="ECO:0000313" key="3">
    <source>
        <dbReference type="Proteomes" id="UP001546774"/>
    </source>
</evidence>
<proteinExistence type="predicted"/>
<reference evidence="2" key="1">
    <citation type="submission" date="2024-03" db="EMBL/GenBank/DDBJ databases">
        <title>Human intestinal bacterial collection.</title>
        <authorList>
            <person name="Pauvert C."/>
            <person name="Hitch T.C.A."/>
            <person name="Clavel T."/>
        </authorList>
    </citation>
    <scope>NUCLEOTIDE SEQUENCE [LARGE SCALE GENOMIC DNA]</scope>
    <source>
        <strain evidence="2">CLA-AA-H89B</strain>
    </source>
</reference>
<name>A0ABV1H7M1_9FIRM</name>
<evidence type="ECO:0000259" key="1">
    <source>
        <dbReference type="Pfam" id="PF13392"/>
    </source>
</evidence>
<keyword evidence="3" id="KW-1185">Reference proteome</keyword>
<gene>
    <name evidence="2" type="ORF">WMO37_09090</name>
</gene>
<feature type="domain" description="HNH nuclease" evidence="1">
    <location>
        <begin position="59"/>
        <end position="107"/>
    </location>
</feature>
<comment type="caution">
    <text evidence="2">The sequence shown here is derived from an EMBL/GenBank/DDBJ whole genome shotgun (WGS) entry which is preliminary data.</text>
</comment>
<dbReference type="GO" id="GO:0004519">
    <property type="term" value="F:endonuclease activity"/>
    <property type="evidence" value="ECO:0007669"/>
    <property type="project" value="UniProtKB-KW"/>
</dbReference>
<accession>A0ABV1H7M1</accession>
<dbReference type="InterPro" id="IPR044925">
    <property type="entry name" value="His-Me_finger_sf"/>
</dbReference>
<keyword evidence="2" id="KW-0540">Nuclease</keyword>
<dbReference type="SUPFAM" id="SSF54060">
    <property type="entry name" value="His-Me finger endonucleases"/>
    <property type="match status" value="1"/>
</dbReference>
<sequence>MKNNVNTFEINGNTLYIMRDGWDKVVETTYREDYVDEIKSHVWSLKKGYPYNATLGGGLHRYIMEKWYGKEMLEEMTKKGYVVDHMNNNHCDCRISNLEFLKHNRNVAKGQYFDKESALMRHDIAVSLFKDFTTNCYQVTIGCNANIVMKDSNEKIHYINAIKLLYDCPYPSVVLDAEHILTQYDETKQFSLENMRCCDKRIIESVPLQLTEDEQNRSIVVRDGKTYLILGTEKAFLHTVGYDEGWTPPSKK</sequence>
<dbReference type="InterPro" id="IPR003615">
    <property type="entry name" value="HNH_nuc"/>
</dbReference>
<keyword evidence="2" id="KW-0255">Endonuclease</keyword>
<organism evidence="2 3">
    <name type="scientific">Lachnospira intestinalis</name>
    <dbReference type="NCBI Taxonomy" id="3133158"/>
    <lineage>
        <taxon>Bacteria</taxon>
        <taxon>Bacillati</taxon>
        <taxon>Bacillota</taxon>
        <taxon>Clostridia</taxon>
        <taxon>Lachnospirales</taxon>
        <taxon>Lachnospiraceae</taxon>
        <taxon>Lachnospira</taxon>
    </lineage>
</organism>
<protein>
    <submittedName>
        <fullName evidence="2">HNH endonuclease</fullName>
    </submittedName>
</protein>
<dbReference type="Proteomes" id="UP001546774">
    <property type="component" value="Unassembled WGS sequence"/>
</dbReference>
<dbReference type="Gene3D" id="3.90.75.20">
    <property type="match status" value="1"/>
</dbReference>
<evidence type="ECO:0000313" key="2">
    <source>
        <dbReference type="EMBL" id="MEQ2555157.1"/>
    </source>
</evidence>